<dbReference type="AlphaFoldDB" id="A0A1I7RJ72"/>
<dbReference type="Proteomes" id="UP000659654">
    <property type="component" value="Unassembled WGS sequence"/>
</dbReference>
<accession>A0A1I7RJ72</accession>
<reference evidence="2" key="2">
    <citation type="submission" date="2020-09" db="EMBL/GenBank/DDBJ databases">
        <authorList>
            <person name="Kikuchi T."/>
        </authorList>
    </citation>
    <scope>NUCLEOTIDE SEQUENCE</scope>
    <source>
        <strain evidence="2">Ka4C1</strain>
    </source>
</reference>
<dbReference type="WBParaSite" id="BXY_0075400.1">
    <property type="protein sequence ID" value="BXY_0075400.1"/>
    <property type="gene ID" value="BXY_0075400"/>
</dbReference>
<keyword evidence="1" id="KW-0732">Signal</keyword>
<feature type="signal peptide" evidence="1">
    <location>
        <begin position="1"/>
        <end position="21"/>
    </location>
</feature>
<dbReference type="Proteomes" id="UP000095284">
    <property type="component" value="Unplaced"/>
</dbReference>
<name>A0A1I7RJ72_BURXY</name>
<evidence type="ECO:0000313" key="4">
    <source>
        <dbReference type="Proteomes" id="UP000659654"/>
    </source>
</evidence>
<evidence type="ECO:0000313" key="2">
    <source>
        <dbReference type="EMBL" id="CAD5228747.1"/>
    </source>
</evidence>
<keyword evidence="4" id="KW-1185">Reference proteome</keyword>
<dbReference type="EMBL" id="CAJFCV020000004">
    <property type="protein sequence ID" value="CAG9119423.1"/>
    <property type="molecule type" value="Genomic_DNA"/>
</dbReference>
<sequence length="84" mass="9180">MSPKIFFSVLLLAVLAISSNAQCGSAYGGYYPSYSSYGYGYYPSYSYGTGYSNYGYYGKREAGFAPQAPQGRQARHALKPEANQ</sequence>
<reference evidence="5" key="1">
    <citation type="submission" date="2016-11" db="UniProtKB">
        <authorList>
            <consortium name="WormBaseParasite"/>
        </authorList>
    </citation>
    <scope>IDENTIFICATION</scope>
</reference>
<evidence type="ECO:0000256" key="1">
    <source>
        <dbReference type="SAM" id="SignalP"/>
    </source>
</evidence>
<protein>
    <submittedName>
        <fullName evidence="2">(pine wood nematode) hypothetical protein</fullName>
    </submittedName>
</protein>
<evidence type="ECO:0000313" key="5">
    <source>
        <dbReference type="WBParaSite" id="BXY_0075400.1"/>
    </source>
</evidence>
<gene>
    <name evidence="2" type="ORF">BXYJ_LOCUS10599</name>
</gene>
<proteinExistence type="predicted"/>
<evidence type="ECO:0000313" key="3">
    <source>
        <dbReference type="Proteomes" id="UP000095284"/>
    </source>
</evidence>
<dbReference type="EMBL" id="CAJFDI010000004">
    <property type="protein sequence ID" value="CAD5228747.1"/>
    <property type="molecule type" value="Genomic_DNA"/>
</dbReference>
<feature type="chain" id="PRO_5035359115" evidence="1">
    <location>
        <begin position="22"/>
        <end position="84"/>
    </location>
</feature>
<organism evidence="3 5">
    <name type="scientific">Bursaphelenchus xylophilus</name>
    <name type="common">Pinewood nematode worm</name>
    <name type="synonym">Aphelenchoides xylophilus</name>
    <dbReference type="NCBI Taxonomy" id="6326"/>
    <lineage>
        <taxon>Eukaryota</taxon>
        <taxon>Metazoa</taxon>
        <taxon>Ecdysozoa</taxon>
        <taxon>Nematoda</taxon>
        <taxon>Chromadorea</taxon>
        <taxon>Rhabditida</taxon>
        <taxon>Tylenchina</taxon>
        <taxon>Tylenchomorpha</taxon>
        <taxon>Aphelenchoidea</taxon>
        <taxon>Aphelenchoididae</taxon>
        <taxon>Bursaphelenchus</taxon>
    </lineage>
</organism>
<dbReference type="Proteomes" id="UP000582659">
    <property type="component" value="Unassembled WGS sequence"/>
</dbReference>